<dbReference type="EMBL" id="CAUOFW020004995">
    <property type="protein sequence ID" value="CAK9168053.1"/>
    <property type="molecule type" value="Genomic_DNA"/>
</dbReference>
<dbReference type="InterPro" id="IPR008802">
    <property type="entry name" value="REF"/>
</dbReference>
<evidence type="ECO:0000256" key="2">
    <source>
        <dbReference type="SAM" id="MobiDB-lite"/>
    </source>
</evidence>
<feature type="region of interest" description="Disordered" evidence="2">
    <location>
        <begin position="79"/>
        <end position="106"/>
    </location>
</feature>
<gene>
    <name evidence="3" type="ORF">ILEXP_LOCUS37382</name>
</gene>
<name>A0ABC8TFA2_9AQUA</name>
<evidence type="ECO:0000313" key="4">
    <source>
        <dbReference type="Proteomes" id="UP001642360"/>
    </source>
</evidence>
<proteinExistence type="inferred from homology"/>
<evidence type="ECO:0000256" key="1">
    <source>
        <dbReference type="ARBA" id="ARBA00009737"/>
    </source>
</evidence>
<dbReference type="Pfam" id="PF05755">
    <property type="entry name" value="REF"/>
    <property type="match status" value="1"/>
</dbReference>
<comment type="caution">
    <text evidence="3">The sequence shown here is derived from an EMBL/GenBank/DDBJ whole genome shotgun (WGS) entry which is preliminary data.</text>
</comment>
<dbReference type="Proteomes" id="UP001642360">
    <property type="component" value="Unassembled WGS sequence"/>
</dbReference>
<evidence type="ECO:0000313" key="3">
    <source>
        <dbReference type="EMBL" id="CAK9168053.1"/>
    </source>
</evidence>
<feature type="compositionally biased region" description="Acidic residues" evidence="2">
    <location>
        <begin position="96"/>
        <end position="106"/>
    </location>
</feature>
<protein>
    <submittedName>
        <fullName evidence="3">Uncharacterized protein</fullName>
    </submittedName>
</protein>
<dbReference type="AlphaFoldDB" id="A0ABC8TFA2"/>
<sequence>MVQKASQVAQTLVQEAQVGGPNAALRYACTLSKQFVFSQLALVMYEVNRWPPLHAVAQMAVPTAAHLAENYNKVFQQAEAAATPTKEGDAATSIESESDEVQEVVT</sequence>
<organism evidence="3 4">
    <name type="scientific">Ilex paraguariensis</name>
    <name type="common">yerba mate</name>
    <dbReference type="NCBI Taxonomy" id="185542"/>
    <lineage>
        <taxon>Eukaryota</taxon>
        <taxon>Viridiplantae</taxon>
        <taxon>Streptophyta</taxon>
        <taxon>Embryophyta</taxon>
        <taxon>Tracheophyta</taxon>
        <taxon>Spermatophyta</taxon>
        <taxon>Magnoliopsida</taxon>
        <taxon>eudicotyledons</taxon>
        <taxon>Gunneridae</taxon>
        <taxon>Pentapetalae</taxon>
        <taxon>asterids</taxon>
        <taxon>campanulids</taxon>
        <taxon>Aquifoliales</taxon>
        <taxon>Aquifoliaceae</taxon>
        <taxon>Ilex</taxon>
    </lineage>
</organism>
<reference evidence="3 4" key="1">
    <citation type="submission" date="2024-02" db="EMBL/GenBank/DDBJ databases">
        <authorList>
            <person name="Vignale AGUSTIN F."/>
            <person name="Sosa J E."/>
            <person name="Modenutti C."/>
        </authorList>
    </citation>
    <scope>NUCLEOTIDE SEQUENCE [LARGE SCALE GENOMIC DNA]</scope>
</reference>
<comment type="similarity">
    <text evidence="1">Belongs to the REF/SRPP family.</text>
</comment>
<keyword evidence="4" id="KW-1185">Reference proteome</keyword>
<accession>A0ABC8TFA2</accession>